<comment type="caution">
    <text evidence="1">The sequence shown here is derived from an EMBL/GenBank/DDBJ whole genome shotgun (WGS) entry which is preliminary data.</text>
</comment>
<dbReference type="STRING" id="1777140.AWB79_06987"/>
<dbReference type="AlphaFoldDB" id="A0A158DHF4"/>
<dbReference type="Pfam" id="PF21983">
    <property type="entry name" value="NikA-like"/>
    <property type="match status" value="1"/>
</dbReference>
<evidence type="ECO:0008006" key="3">
    <source>
        <dbReference type="Google" id="ProtNLM"/>
    </source>
</evidence>
<accession>A0A158DHF4</accession>
<protein>
    <recommendedName>
        <fullName evidence="3">Conjugal transfer protein TraA</fullName>
    </recommendedName>
</protein>
<dbReference type="InterPro" id="IPR053842">
    <property type="entry name" value="NikA-like"/>
</dbReference>
<name>A0A158DHF4_9BURK</name>
<organism evidence="1 2">
    <name type="scientific">Caballeronia hypogeia</name>
    <dbReference type="NCBI Taxonomy" id="1777140"/>
    <lineage>
        <taxon>Bacteria</taxon>
        <taxon>Pseudomonadati</taxon>
        <taxon>Pseudomonadota</taxon>
        <taxon>Betaproteobacteria</taxon>
        <taxon>Burkholderiales</taxon>
        <taxon>Burkholderiaceae</taxon>
        <taxon>Caballeronia</taxon>
    </lineage>
</organism>
<sequence>MSDGKSISVWYTEDERSHLEEAAAAAGYQHLSKYIRDRSLDRGHQIAAHDSVEMWAERQELAGRLAEIERSQKSAQALLAILVFLAHQKATTGELNELVLACEKAGVPADLLAGSLPDMAALLDRLAEDA</sequence>
<dbReference type="RefSeq" id="WP_061171991.1">
    <property type="nucleotide sequence ID" value="NZ_FCOA02000043.1"/>
</dbReference>
<proteinExistence type="predicted"/>
<dbReference type="EMBL" id="FCOA02000043">
    <property type="protein sequence ID" value="SAK93676.1"/>
    <property type="molecule type" value="Genomic_DNA"/>
</dbReference>
<keyword evidence="2" id="KW-1185">Reference proteome</keyword>
<dbReference type="Proteomes" id="UP000054851">
    <property type="component" value="Unassembled WGS sequence"/>
</dbReference>
<gene>
    <name evidence="1" type="ORF">AWB79_06987</name>
</gene>
<reference evidence="1" key="1">
    <citation type="submission" date="2016-01" db="EMBL/GenBank/DDBJ databases">
        <authorList>
            <person name="Peeters C."/>
        </authorList>
    </citation>
    <scope>NUCLEOTIDE SEQUENCE</scope>
    <source>
        <strain evidence="1">LMG 29322</strain>
    </source>
</reference>
<evidence type="ECO:0000313" key="1">
    <source>
        <dbReference type="EMBL" id="SAK93676.1"/>
    </source>
</evidence>
<evidence type="ECO:0000313" key="2">
    <source>
        <dbReference type="Proteomes" id="UP000054851"/>
    </source>
</evidence>
<dbReference type="OrthoDB" id="6952748at2"/>